<dbReference type="CDD" id="cd02966">
    <property type="entry name" value="TlpA_like_family"/>
    <property type="match status" value="1"/>
</dbReference>
<evidence type="ECO:0000256" key="1">
    <source>
        <dbReference type="ARBA" id="ARBA00023284"/>
    </source>
</evidence>
<dbReference type="InterPro" id="IPR050553">
    <property type="entry name" value="Thioredoxin_ResA/DsbE_sf"/>
</dbReference>
<dbReference type="GO" id="GO:0016491">
    <property type="term" value="F:oxidoreductase activity"/>
    <property type="evidence" value="ECO:0007669"/>
    <property type="project" value="InterPro"/>
</dbReference>
<dbReference type="RefSeq" id="WP_107828054.1">
    <property type="nucleotide sequence ID" value="NZ_CP160205.1"/>
</dbReference>
<sequence length="198" mass="22269">MTNNANKKFSQIVRQNIGTIMMVALAALLLFSPDCKAWVLRQLLRTGLFNAHLSATTADTNVVQNFSISLKNGNTVNIASLHGKVIFLNFWASWCPPCRAEFPGIAQLYNRFKNDGRVVFLFIDEDNDINAGEQFLRQEKYDLPLARRDGKIPATVYNGSLPTTAIIDKTGKLRFNHEGFAGYNSPEFINQLNQLIKE</sequence>
<dbReference type="OrthoDB" id="9815205at2"/>
<dbReference type="PANTHER" id="PTHR42852">
    <property type="entry name" value="THIOL:DISULFIDE INTERCHANGE PROTEIN DSBE"/>
    <property type="match status" value="1"/>
</dbReference>
<dbReference type="InterPro" id="IPR036249">
    <property type="entry name" value="Thioredoxin-like_sf"/>
</dbReference>
<accession>A0A2T5JAE6</accession>
<organism evidence="3 4">
    <name type="scientific">Mucilaginibacter yixingensis</name>
    <dbReference type="NCBI Taxonomy" id="1295612"/>
    <lineage>
        <taxon>Bacteria</taxon>
        <taxon>Pseudomonadati</taxon>
        <taxon>Bacteroidota</taxon>
        <taxon>Sphingobacteriia</taxon>
        <taxon>Sphingobacteriales</taxon>
        <taxon>Sphingobacteriaceae</taxon>
        <taxon>Mucilaginibacter</taxon>
    </lineage>
</organism>
<evidence type="ECO:0000313" key="3">
    <source>
        <dbReference type="EMBL" id="PTQ97850.1"/>
    </source>
</evidence>
<name>A0A2T5JAE6_9SPHI</name>
<proteinExistence type="predicted"/>
<dbReference type="EMBL" id="QAOQ01000003">
    <property type="protein sequence ID" value="PTQ97850.1"/>
    <property type="molecule type" value="Genomic_DNA"/>
</dbReference>
<keyword evidence="3" id="KW-0413">Isomerase</keyword>
<reference evidence="3 4" key="1">
    <citation type="submission" date="2018-04" db="EMBL/GenBank/DDBJ databases">
        <title>Genomic Encyclopedia of Archaeal and Bacterial Type Strains, Phase II (KMG-II): from individual species to whole genera.</title>
        <authorList>
            <person name="Goeker M."/>
        </authorList>
    </citation>
    <scope>NUCLEOTIDE SEQUENCE [LARGE SCALE GENOMIC DNA]</scope>
    <source>
        <strain evidence="3 4">DSM 26809</strain>
    </source>
</reference>
<evidence type="ECO:0000259" key="2">
    <source>
        <dbReference type="PROSITE" id="PS51352"/>
    </source>
</evidence>
<keyword evidence="1" id="KW-0676">Redox-active center</keyword>
<dbReference type="PROSITE" id="PS00194">
    <property type="entry name" value="THIOREDOXIN_1"/>
    <property type="match status" value="1"/>
</dbReference>
<evidence type="ECO:0000313" key="4">
    <source>
        <dbReference type="Proteomes" id="UP000244168"/>
    </source>
</evidence>
<dbReference type="PROSITE" id="PS51352">
    <property type="entry name" value="THIOREDOXIN_2"/>
    <property type="match status" value="1"/>
</dbReference>
<gene>
    <name evidence="3" type="ORF">C8P68_1039</name>
</gene>
<protein>
    <submittedName>
        <fullName evidence="3">Thiol-disulfide isomerase/thioredoxin</fullName>
    </submittedName>
</protein>
<comment type="caution">
    <text evidence="3">The sequence shown here is derived from an EMBL/GenBank/DDBJ whole genome shotgun (WGS) entry which is preliminary data.</text>
</comment>
<dbReference type="Pfam" id="PF00578">
    <property type="entry name" value="AhpC-TSA"/>
    <property type="match status" value="1"/>
</dbReference>
<dbReference type="Proteomes" id="UP000244168">
    <property type="component" value="Unassembled WGS sequence"/>
</dbReference>
<dbReference type="InterPro" id="IPR000866">
    <property type="entry name" value="AhpC/TSA"/>
</dbReference>
<dbReference type="SUPFAM" id="SSF52833">
    <property type="entry name" value="Thioredoxin-like"/>
    <property type="match status" value="1"/>
</dbReference>
<dbReference type="AlphaFoldDB" id="A0A2T5JAE6"/>
<keyword evidence="4" id="KW-1185">Reference proteome</keyword>
<dbReference type="PANTHER" id="PTHR42852:SF13">
    <property type="entry name" value="PROTEIN DIPZ"/>
    <property type="match status" value="1"/>
</dbReference>
<dbReference type="InterPro" id="IPR017937">
    <property type="entry name" value="Thioredoxin_CS"/>
</dbReference>
<dbReference type="Gene3D" id="3.40.30.10">
    <property type="entry name" value="Glutaredoxin"/>
    <property type="match status" value="1"/>
</dbReference>
<feature type="domain" description="Thioredoxin" evidence="2">
    <location>
        <begin position="44"/>
        <end position="197"/>
    </location>
</feature>
<dbReference type="GO" id="GO:0016853">
    <property type="term" value="F:isomerase activity"/>
    <property type="evidence" value="ECO:0007669"/>
    <property type="project" value="UniProtKB-KW"/>
</dbReference>
<dbReference type="InterPro" id="IPR013766">
    <property type="entry name" value="Thioredoxin_domain"/>
</dbReference>
<dbReference type="GO" id="GO:0016209">
    <property type="term" value="F:antioxidant activity"/>
    <property type="evidence" value="ECO:0007669"/>
    <property type="project" value="InterPro"/>
</dbReference>